<evidence type="ECO:0000256" key="6">
    <source>
        <dbReference type="ARBA" id="ARBA00022970"/>
    </source>
</evidence>
<sequence>MKKSANSLIPIGLMLFALFFGAGNLIFPVFMGQNSGVNTIPATIGFLITGVGLPILGVAAIGYSGNDLQALASRIHPKYAIFFTVALYLTIGPAFAIPRTATTSFEIAISPFFGSAMKSSALYIFCFLFFVVSWWLSISPNKLVSRIGKVITPVLLLFLALLFIVSTIHPMGPWQPAADSYRDTMKALTQGFLDGYGTMDALAAFVFGIIVVNSVRQYGADTNEEVALSTLKSGLIAGACLGIIYIFLCFLGASSVTELGMQENGAGVLVGAAHYYFGSYGRIVMGVIVLLACLTTSVGLITACAEYFSRLIPALSYTLWVSAFSIISFFVALFGLTTIIKAAIPVLMFLYPLTISLVILTFTHSLYGGYRSVYRTATLFTFFPSLYDGLHTAGLSLGGLDTFMASLPLAGYGLSWVSFCLAGLILGIILSHFQPAKAVQE</sequence>
<evidence type="ECO:0000313" key="11">
    <source>
        <dbReference type="Proteomes" id="UP000003277"/>
    </source>
</evidence>
<keyword evidence="11" id="KW-1185">Reference proteome</keyword>
<dbReference type="Pfam" id="PF05525">
    <property type="entry name" value="Branch_AA_trans"/>
    <property type="match status" value="1"/>
</dbReference>
<evidence type="ECO:0000256" key="4">
    <source>
        <dbReference type="ARBA" id="ARBA00022475"/>
    </source>
</evidence>
<comment type="subcellular location">
    <subcellularLocation>
        <location evidence="1 9">Cell membrane</location>
        <topology evidence="1 9">Multi-pass membrane protein</topology>
    </subcellularLocation>
</comment>
<dbReference type="GO" id="GO:0005304">
    <property type="term" value="F:L-valine transmembrane transporter activity"/>
    <property type="evidence" value="ECO:0007669"/>
    <property type="project" value="TreeGrafter"/>
</dbReference>
<evidence type="ECO:0000256" key="1">
    <source>
        <dbReference type="ARBA" id="ARBA00004651"/>
    </source>
</evidence>
<dbReference type="RefSeq" id="WP_008859480.1">
    <property type="nucleotide sequence ID" value="NZ_JH591187.1"/>
</dbReference>
<keyword evidence="7 9" id="KW-1133">Transmembrane helix</keyword>
<dbReference type="GO" id="GO:0015820">
    <property type="term" value="P:L-leucine transport"/>
    <property type="evidence" value="ECO:0007669"/>
    <property type="project" value="TreeGrafter"/>
</dbReference>
<dbReference type="OrthoDB" id="9783920at2"/>
<evidence type="ECO:0000256" key="8">
    <source>
        <dbReference type="ARBA" id="ARBA00023136"/>
    </source>
</evidence>
<feature type="transmembrane region" description="Helical" evidence="9">
    <location>
        <begin position="121"/>
        <end position="138"/>
    </location>
</feature>
<keyword evidence="3 9" id="KW-0813">Transport</keyword>
<dbReference type="Proteomes" id="UP000003277">
    <property type="component" value="Unassembled WGS sequence"/>
</dbReference>
<dbReference type="GO" id="GO:0005886">
    <property type="term" value="C:plasma membrane"/>
    <property type="evidence" value="ECO:0007669"/>
    <property type="project" value="UniProtKB-SubCell"/>
</dbReference>
<accession>H1D046</accession>
<dbReference type="AlphaFoldDB" id="H1D046"/>
<proteinExistence type="inferred from homology"/>
<feature type="transmembrane region" description="Helical" evidence="9">
    <location>
        <begin position="379"/>
        <end position="397"/>
    </location>
</feature>
<feature type="transmembrane region" description="Helical" evidence="9">
    <location>
        <begin position="79"/>
        <end position="101"/>
    </location>
</feature>
<evidence type="ECO:0000313" key="10">
    <source>
        <dbReference type="EMBL" id="EHO63096.1"/>
    </source>
</evidence>
<feature type="transmembrane region" description="Helical" evidence="9">
    <location>
        <begin position="42"/>
        <end position="63"/>
    </location>
</feature>
<dbReference type="GO" id="GO:0015190">
    <property type="term" value="F:L-leucine transmembrane transporter activity"/>
    <property type="evidence" value="ECO:0007669"/>
    <property type="project" value="TreeGrafter"/>
</dbReference>
<dbReference type="EMBL" id="ADLT01000022">
    <property type="protein sequence ID" value="EHO63096.1"/>
    <property type="molecule type" value="Genomic_DNA"/>
</dbReference>
<dbReference type="GO" id="GO:0015818">
    <property type="term" value="P:isoleucine transport"/>
    <property type="evidence" value="ECO:0007669"/>
    <property type="project" value="TreeGrafter"/>
</dbReference>
<comment type="similarity">
    <text evidence="2 9">Belongs to the branched chain amino acid transporter family.</text>
</comment>
<keyword evidence="4" id="KW-1003">Cell membrane</keyword>
<feature type="transmembrane region" description="Helical" evidence="9">
    <location>
        <begin position="317"/>
        <end position="340"/>
    </location>
</feature>
<keyword evidence="6 9" id="KW-0029">Amino-acid transport</keyword>
<dbReference type="InterPro" id="IPR004685">
    <property type="entry name" value="Brnchd-chn_aa_trnsp_Livcs"/>
</dbReference>
<feature type="transmembrane region" description="Helical" evidence="9">
    <location>
        <begin position="346"/>
        <end position="367"/>
    </location>
</feature>
<comment type="caution">
    <text evidence="10">The sequence shown here is derived from an EMBL/GenBank/DDBJ whole genome shotgun (WGS) entry which is preliminary data.</text>
</comment>
<dbReference type="PANTHER" id="PTHR30588">
    <property type="entry name" value="BRANCHED-CHAIN AMINO ACID TRANSPORT SYSTEM 2 CARRIER PROTEIN"/>
    <property type="match status" value="1"/>
</dbReference>
<dbReference type="PATRIC" id="fig|742743.3.peg.1010"/>
<keyword evidence="5 9" id="KW-0812">Transmembrane</keyword>
<dbReference type="PANTHER" id="PTHR30588:SF0">
    <property type="entry name" value="BRANCHED-CHAIN AMINO ACID PERMEASE BRNQ"/>
    <property type="match status" value="1"/>
</dbReference>
<feature type="transmembrane region" description="Helical" evidence="9">
    <location>
        <begin position="283"/>
        <end position="305"/>
    </location>
</feature>
<organism evidence="10 11">
    <name type="scientific">Dialister succinatiphilus YIT 11850</name>
    <dbReference type="NCBI Taxonomy" id="742743"/>
    <lineage>
        <taxon>Bacteria</taxon>
        <taxon>Bacillati</taxon>
        <taxon>Bacillota</taxon>
        <taxon>Negativicutes</taxon>
        <taxon>Veillonellales</taxon>
        <taxon>Veillonellaceae</taxon>
        <taxon>Dialister</taxon>
    </lineage>
</organism>
<feature type="transmembrane region" description="Helical" evidence="9">
    <location>
        <begin position="192"/>
        <end position="212"/>
    </location>
</feature>
<dbReference type="NCBIfam" id="TIGR00796">
    <property type="entry name" value="livcs"/>
    <property type="match status" value="1"/>
</dbReference>
<evidence type="ECO:0000256" key="9">
    <source>
        <dbReference type="RuleBase" id="RU362122"/>
    </source>
</evidence>
<comment type="function">
    <text evidence="9">Component of the transport system for branched-chain amino acids.</text>
</comment>
<keyword evidence="8 9" id="KW-0472">Membrane</keyword>
<evidence type="ECO:0000256" key="3">
    <source>
        <dbReference type="ARBA" id="ARBA00022448"/>
    </source>
</evidence>
<reference evidence="10 11" key="1">
    <citation type="submission" date="2011-11" db="EMBL/GenBank/DDBJ databases">
        <title>The Genome Sequence of Dialister succinatiphilus YIT 11850.</title>
        <authorList>
            <consortium name="The Broad Institute Genome Sequencing Platform"/>
            <person name="Earl A."/>
            <person name="Ward D."/>
            <person name="Feldgarden M."/>
            <person name="Gevers D."/>
            <person name="Morotomi M."/>
            <person name="Young S.K."/>
            <person name="Zeng Q."/>
            <person name="Gargeya S."/>
            <person name="Fitzgerald M."/>
            <person name="Haas B."/>
            <person name="Abouelleil A."/>
            <person name="Alvarado L."/>
            <person name="Arachchi H.M."/>
            <person name="Berlin A."/>
            <person name="Brown A."/>
            <person name="Chapman S.B."/>
            <person name="Dunbar C."/>
            <person name="Gearin G."/>
            <person name="Goldberg J."/>
            <person name="Griggs A."/>
            <person name="Gujja S."/>
            <person name="Heiman D."/>
            <person name="Howarth C."/>
            <person name="Lui A."/>
            <person name="MacDonald P.J.P."/>
            <person name="Montmayeur A."/>
            <person name="Murphy C."/>
            <person name="Neiman D."/>
            <person name="Pearson M."/>
            <person name="Priest M."/>
            <person name="Roberts A."/>
            <person name="Saif S."/>
            <person name="Shea T."/>
            <person name="Sisk P."/>
            <person name="Stolte C."/>
            <person name="Sykes S."/>
            <person name="Wortman J."/>
            <person name="Nusbaum C."/>
            <person name="Birren B."/>
        </authorList>
    </citation>
    <scope>NUCLEOTIDE SEQUENCE [LARGE SCALE GENOMIC DNA]</scope>
    <source>
        <strain evidence="10 11">YIT 11850</strain>
    </source>
</reference>
<name>H1D046_9FIRM</name>
<evidence type="ECO:0000256" key="2">
    <source>
        <dbReference type="ARBA" id="ARBA00008540"/>
    </source>
</evidence>
<evidence type="ECO:0000256" key="7">
    <source>
        <dbReference type="ARBA" id="ARBA00022989"/>
    </source>
</evidence>
<protein>
    <recommendedName>
        <fullName evidence="9">Branched-chain amino acid transport system carrier protein</fullName>
    </recommendedName>
</protein>
<dbReference type="HOGENOM" id="CLU_036807_0_1_9"/>
<feature type="transmembrane region" description="Helical" evidence="9">
    <location>
        <begin position="233"/>
        <end position="253"/>
    </location>
</feature>
<dbReference type="GO" id="GO:0015188">
    <property type="term" value="F:L-isoleucine transmembrane transporter activity"/>
    <property type="evidence" value="ECO:0007669"/>
    <property type="project" value="TreeGrafter"/>
</dbReference>
<gene>
    <name evidence="10" type="ORF">HMPREF9453_00984</name>
</gene>
<evidence type="ECO:0000256" key="5">
    <source>
        <dbReference type="ARBA" id="ARBA00022692"/>
    </source>
</evidence>
<feature type="transmembrane region" description="Helical" evidence="9">
    <location>
        <begin position="150"/>
        <end position="172"/>
    </location>
</feature>
<dbReference type="eggNOG" id="COG1114">
    <property type="taxonomic scope" value="Bacteria"/>
</dbReference>
<feature type="transmembrane region" description="Helical" evidence="9">
    <location>
        <begin position="409"/>
        <end position="430"/>
    </location>
</feature>
<feature type="transmembrane region" description="Helical" evidence="9">
    <location>
        <begin position="7"/>
        <end position="30"/>
    </location>
</feature>